<sequence length="1536" mass="178683">MNREQKYYTVNRSRLPKPTTSQNSNIYKIGRLPPVDTSYNFEIHRNDNCQRSLLNSPGKVKNFFNDNRNRPLGIDNPTIGQLFNKQVIVPSIGKKQLNQSDNIIKVVPVKYSHNENLNQFPSDSKHDLRSVFVEPTSTGQYTINSHRNKYNSIPQLQNSQENNEIRINCQQHLYRHPETSNFQTQYPHIMVESENQHFYSPKVKHVMVDTQKNYPQTNQILVESQNDNSYIQKTRHIQVETKNSSHRPKTFDNCRNSTQRPITRQILLESQNHPGYPSHQQIILESQLQRPQTRQIILEPQNPQTHIRIDTQNTLHKPGSRLIKVENQNQTQHYIPNSSKVKVELQNNKSAKQFKVKSQHQCNRQYTREVEVKASLTRPHTQEIQVKTEMQQNPPTFEINYKSQPVNKSRTRQITVEMENQNQHFSEGREYNLESNKRNFPVEPNLENKEQLLVQEIGRPHCKSASVSISNVDRNPPRKRSVSFATDKSCQINFSEFNQRPKTSSLPVFVTENQKRDRIIENCTPHFSHDRKNSNHINISFELPPHLFNKSILPESPPLIPSDQSRMPRIDDNHFTQNPPVIQLVLPSENMQKNKKENIFVLNKVSSESSCSSEENRKVVEMIELNLKKAEKERKSKKKKKLKKTKKMAKAYLNKRLLNRGYSMDSTSSNTTASTDFFSMSNGAFFNNSSTEDEFEYFYKNKRYRSCNCKKKKKVNDSIIIVKNDNGNKENIVYLEKDDMMPKQKFEIKQDNNNYNDYAVATQKPPLESINKTLGEYSFSFNNGINDQKNKEKSSILKSVNRNRSESNQPVTHTVFDVQEVQNNFQRCIPESTKKISKFDSTTSSSSTSSSSTSSASSSNSESVNLINKKIDQILNELNKEDFENWEDILQVTKKQSLNTIIDTFDPSLVSDIISNCLKSKLFALAKISNTEEKSFFYKLYKLLDVSLWCVINYENVDQTLTFSLIADSIDILTIKGGEKIFDYIDFRLEKLTDNKKKMEANKGKGLNLLRLCNEMVKRLSKAGEALFCGVNHLGDFNLDNVTFFEREKVEDNMETGETIKKDKPLEDKKFFNIFWDLQQYYSNPMKLLTESNDIFKSFQSNLEIVLSRFEKLNPKKDEKTRNYDDYRRRKDEQMVLENNSSLNKQHFFPKYLTGANLLFNHELEDPFFRKQILVQILIILQFLLFSTENEKVKLQKFFEENSVIQNKKSKFYSSFTFSSDQASWLSKIRRDFMVTLENIPPFGKQFQRTLTTGIEKKFNHYILFYLIVISHEANWIRWKNLGAKPFEKESIKVEKGIKRFKKKTTKAIQREGEPAYMGTAELTTIWADVPDMNSALMDMADSIAESVKPLDKYLKILDLQLDSNLNPEEGQEEEYLCYNEDKTYDWCAYRIARSSDFKLFASVPNTPGPVKPVGSKTLLGKWREENRIREEKKNDVALIEKKIEEGEIENGELIEDDEGFSIEKKENFIEVIDLTDEPTTVMVRTLLDAVYVSAKQFQTGLKFPKVALAEWLTRWPAKPLFSECTGSNPVGDDTF</sequence>
<dbReference type="PANTHER" id="PTHR13265">
    <property type="entry name" value="THO COMPLEX SUBUNIT 1"/>
    <property type="match status" value="1"/>
</dbReference>
<accession>A0AAD5U5F2</accession>
<feature type="compositionally biased region" description="Low complexity" evidence="2">
    <location>
        <begin position="839"/>
        <end position="860"/>
    </location>
</feature>
<feature type="coiled-coil region" evidence="1">
    <location>
        <begin position="613"/>
        <end position="648"/>
    </location>
</feature>
<evidence type="ECO:0000313" key="4">
    <source>
        <dbReference type="Proteomes" id="UP001211065"/>
    </source>
</evidence>
<gene>
    <name evidence="3" type="ORF">HK099_001158</name>
</gene>
<feature type="region of interest" description="Disordered" evidence="2">
    <location>
        <begin position="1"/>
        <end position="23"/>
    </location>
</feature>
<dbReference type="GO" id="GO:0000445">
    <property type="term" value="C:THO complex part of transcription export complex"/>
    <property type="evidence" value="ECO:0007669"/>
    <property type="project" value="TreeGrafter"/>
</dbReference>
<keyword evidence="4" id="KW-1185">Reference proteome</keyword>
<dbReference type="EMBL" id="JADGJW010000130">
    <property type="protein sequence ID" value="KAJ3223434.1"/>
    <property type="molecule type" value="Genomic_DNA"/>
</dbReference>
<dbReference type="GO" id="GO:0006406">
    <property type="term" value="P:mRNA export from nucleus"/>
    <property type="evidence" value="ECO:0007669"/>
    <property type="project" value="TreeGrafter"/>
</dbReference>
<dbReference type="PANTHER" id="PTHR13265:SF0">
    <property type="entry name" value="HPR1"/>
    <property type="match status" value="1"/>
</dbReference>
<evidence type="ECO:0000256" key="2">
    <source>
        <dbReference type="SAM" id="MobiDB-lite"/>
    </source>
</evidence>
<dbReference type="InterPro" id="IPR021861">
    <property type="entry name" value="THO_THOC1"/>
</dbReference>
<protein>
    <submittedName>
        <fullName evidence="3">Uncharacterized protein</fullName>
    </submittedName>
</protein>
<feature type="compositionally biased region" description="Polar residues" evidence="2">
    <location>
        <begin position="8"/>
        <end position="23"/>
    </location>
</feature>
<organism evidence="3 4">
    <name type="scientific">Clydaea vesicula</name>
    <dbReference type="NCBI Taxonomy" id="447962"/>
    <lineage>
        <taxon>Eukaryota</taxon>
        <taxon>Fungi</taxon>
        <taxon>Fungi incertae sedis</taxon>
        <taxon>Chytridiomycota</taxon>
        <taxon>Chytridiomycota incertae sedis</taxon>
        <taxon>Chytridiomycetes</taxon>
        <taxon>Lobulomycetales</taxon>
        <taxon>Lobulomycetaceae</taxon>
        <taxon>Clydaea</taxon>
    </lineage>
</organism>
<evidence type="ECO:0000313" key="3">
    <source>
        <dbReference type="EMBL" id="KAJ3223434.1"/>
    </source>
</evidence>
<feature type="region of interest" description="Disordered" evidence="2">
    <location>
        <begin position="838"/>
        <end position="860"/>
    </location>
</feature>
<reference evidence="3" key="1">
    <citation type="submission" date="2020-05" db="EMBL/GenBank/DDBJ databases">
        <title>Phylogenomic resolution of chytrid fungi.</title>
        <authorList>
            <person name="Stajich J.E."/>
            <person name="Amses K."/>
            <person name="Simmons R."/>
            <person name="Seto K."/>
            <person name="Myers J."/>
            <person name="Bonds A."/>
            <person name="Quandt C.A."/>
            <person name="Barry K."/>
            <person name="Liu P."/>
            <person name="Grigoriev I."/>
            <person name="Longcore J.E."/>
            <person name="James T.Y."/>
        </authorList>
    </citation>
    <scope>NUCLEOTIDE SEQUENCE</scope>
    <source>
        <strain evidence="3">JEL0476</strain>
    </source>
</reference>
<name>A0AAD5U5F2_9FUNG</name>
<dbReference type="Pfam" id="PF11957">
    <property type="entry name" value="efThoc1"/>
    <property type="match status" value="1"/>
</dbReference>
<comment type="caution">
    <text evidence="3">The sequence shown here is derived from an EMBL/GenBank/DDBJ whole genome shotgun (WGS) entry which is preliminary data.</text>
</comment>
<keyword evidence="1" id="KW-0175">Coiled coil</keyword>
<evidence type="ECO:0000256" key="1">
    <source>
        <dbReference type="SAM" id="Coils"/>
    </source>
</evidence>
<dbReference type="Proteomes" id="UP001211065">
    <property type="component" value="Unassembled WGS sequence"/>
</dbReference>
<proteinExistence type="predicted"/>